<name>A0A0G0QN40_9BACT</name>
<organism evidence="1 2">
    <name type="scientific">Candidatus Nomurabacteria bacterium GW2011_GWF2_40_12</name>
    <dbReference type="NCBI Taxonomy" id="1618776"/>
    <lineage>
        <taxon>Bacteria</taxon>
        <taxon>Candidatus Nomuraibacteriota</taxon>
    </lineage>
</organism>
<sequence length="115" mass="12914">MNQVVNPECDTRVIYPGVLRGDRMEPKIVTITHKPKLTLSGCRKCGSFRYLVNAQLVCCQTQTSCPDCGWTTTGCAVWVGSRAGQPVERSIFSVEIPEALKRNIREREEQKQKEG</sequence>
<comment type="caution">
    <text evidence="1">The sequence shown here is derived from an EMBL/GenBank/DDBJ whole genome shotgun (WGS) entry which is preliminary data.</text>
</comment>
<evidence type="ECO:0000313" key="2">
    <source>
        <dbReference type="Proteomes" id="UP000034301"/>
    </source>
</evidence>
<dbReference type="AlphaFoldDB" id="A0A0G0QN40"/>
<evidence type="ECO:0000313" key="1">
    <source>
        <dbReference type="EMBL" id="KKR41844.1"/>
    </source>
</evidence>
<accession>A0A0G0QN40</accession>
<gene>
    <name evidence="1" type="ORF">UT78_C0020G0006</name>
</gene>
<proteinExistence type="predicted"/>
<dbReference type="EMBL" id="LBYC01000020">
    <property type="protein sequence ID" value="KKR41844.1"/>
    <property type="molecule type" value="Genomic_DNA"/>
</dbReference>
<dbReference type="Proteomes" id="UP000034301">
    <property type="component" value="Unassembled WGS sequence"/>
</dbReference>
<reference evidence="1 2" key="1">
    <citation type="journal article" date="2015" name="Nature">
        <title>rRNA introns, odd ribosomes, and small enigmatic genomes across a large radiation of phyla.</title>
        <authorList>
            <person name="Brown C.T."/>
            <person name="Hug L.A."/>
            <person name="Thomas B.C."/>
            <person name="Sharon I."/>
            <person name="Castelle C.J."/>
            <person name="Singh A."/>
            <person name="Wilkins M.J."/>
            <person name="Williams K.H."/>
            <person name="Banfield J.F."/>
        </authorList>
    </citation>
    <scope>NUCLEOTIDE SEQUENCE [LARGE SCALE GENOMIC DNA]</scope>
</reference>
<protein>
    <submittedName>
        <fullName evidence="1">Uncharacterized protein</fullName>
    </submittedName>
</protein>